<proteinExistence type="predicted"/>
<dbReference type="Proteomes" id="UP000292445">
    <property type="component" value="Unassembled WGS sequence"/>
</dbReference>
<organism evidence="2 3">
    <name type="scientific">Pigmentiphaga kullae</name>
    <dbReference type="NCBI Taxonomy" id="151784"/>
    <lineage>
        <taxon>Bacteria</taxon>
        <taxon>Pseudomonadati</taxon>
        <taxon>Pseudomonadota</taxon>
        <taxon>Betaproteobacteria</taxon>
        <taxon>Burkholderiales</taxon>
        <taxon>Alcaligenaceae</taxon>
        <taxon>Pigmentiphaga</taxon>
    </lineage>
</organism>
<evidence type="ECO:0000313" key="2">
    <source>
        <dbReference type="EMBL" id="RZS80773.1"/>
    </source>
</evidence>
<comment type="caution">
    <text evidence="2">The sequence shown here is derived from an EMBL/GenBank/DDBJ whole genome shotgun (WGS) entry which is preliminary data.</text>
</comment>
<protein>
    <submittedName>
        <fullName evidence="2">FRG domain-containing protein</fullName>
    </submittedName>
</protein>
<reference evidence="2 3" key="1">
    <citation type="submission" date="2019-02" db="EMBL/GenBank/DDBJ databases">
        <title>Genomic Encyclopedia of Type Strains, Phase IV (KMG-IV): sequencing the most valuable type-strain genomes for metagenomic binning, comparative biology and taxonomic classification.</title>
        <authorList>
            <person name="Goeker M."/>
        </authorList>
    </citation>
    <scope>NUCLEOTIDE SEQUENCE [LARGE SCALE GENOMIC DNA]</scope>
    <source>
        <strain evidence="2 3">K24</strain>
    </source>
</reference>
<keyword evidence="3" id="KW-1185">Reference proteome</keyword>
<accession>A0A4Q7NCW1</accession>
<evidence type="ECO:0000313" key="3">
    <source>
        <dbReference type="Proteomes" id="UP000292445"/>
    </source>
</evidence>
<dbReference type="InterPro" id="IPR014966">
    <property type="entry name" value="FRG-dom"/>
</dbReference>
<name>A0A4Q7NCW1_9BURK</name>
<gene>
    <name evidence="2" type="ORF">EV675_3385</name>
</gene>
<sequence length="351" mass="39185">MAIDWTNASGGIEVAVAATAQEFIDALRPSNSHWWEGASCPWVFRGHAYEEWQLLPSAWRPSNTILNNSITEATRRFDAVQPTQNLNWFWHPNYWSGSAAFGPRDAELSRFLTIQTTAEYLPVWDFISRCDELGMPVPMTNLGPDPTTNPDWLADPHNPIFGDEFLRFSDLPAALALAQHHGIPTRLLDWTRDPMAAAFFAVEPLRVANAGAHLVVWALHKSHAQRVSVEGVSFPNAPNGAPRFDPTIAVVRPSTRDNPFLAAQAGLFTTISRSGIYFMKSGGKRPGIAEFVSEANPAITVLRKLRLAHEHLADLIEILRRENISRSALMPTMDNVAQDVRTKWTQQEVMD</sequence>
<dbReference type="Pfam" id="PF08867">
    <property type="entry name" value="FRG"/>
    <property type="match status" value="1"/>
</dbReference>
<dbReference type="EMBL" id="SGXC01000002">
    <property type="protein sequence ID" value="RZS80773.1"/>
    <property type="molecule type" value="Genomic_DNA"/>
</dbReference>
<dbReference type="AlphaFoldDB" id="A0A4Q7NCW1"/>
<dbReference type="SMART" id="SM00901">
    <property type="entry name" value="FRG"/>
    <property type="match status" value="1"/>
</dbReference>
<evidence type="ECO:0000259" key="1">
    <source>
        <dbReference type="SMART" id="SM00901"/>
    </source>
</evidence>
<feature type="domain" description="FRG" evidence="1">
    <location>
        <begin position="38"/>
        <end position="217"/>
    </location>
</feature>